<sequence length="297" mass="32478">MSEDLGDEVEALNSIYGEGCLTPAEDQNETSASPSTYILQLPGDESSSLRLQFPASYPAEPPAVLGTQHSSGGRKGAGARDLGVFREALGTVFQPGSVCLFDAVEEFSRRIEEEREREELLQQQQHEAEDADDVEGEGRNAERGERTVDGGQVDFSAMAPPPWTLSEVVVENKSTFVAHVARVTSPAEAKLFLQHLLWSDKRIRSATHNITAWRMRGEGAASYQDCDDDGEDAAGGRLLHLLQLMEVWDCMVVVTRWYGGVKLGPRRFALINSVARDGLVRAGMGDGGKEKEKKKGK</sequence>
<feature type="domain" description="RWD" evidence="8">
    <location>
        <begin position="7"/>
        <end position="114"/>
    </location>
</feature>
<dbReference type="Pfam" id="PF05773">
    <property type="entry name" value="RWD"/>
    <property type="match status" value="1"/>
</dbReference>
<dbReference type="EMBL" id="PXOA01000303">
    <property type="protein sequence ID" value="RFU77154.1"/>
    <property type="molecule type" value="Genomic_DNA"/>
</dbReference>
<keyword evidence="6" id="KW-0346">Stress response</keyword>
<dbReference type="InterPro" id="IPR020569">
    <property type="entry name" value="UPF0029_Impact_CS"/>
</dbReference>
<evidence type="ECO:0000313" key="10">
    <source>
        <dbReference type="Proteomes" id="UP000266272"/>
    </source>
</evidence>
<evidence type="ECO:0000256" key="5">
    <source>
        <dbReference type="ARBA" id="ARBA00022845"/>
    </source>
</evidence>
<keyword evidence="4" id="KW-0678">Repressor</keyword>
<evidence type="ECO:0000259" key="8">
    <source>
        <dbReference type="PROSITE" id="PS50908"/>
    </source>
</evidence>
<dbReference type="GO" id="GO:0006446">
    <property type="term" value="P:regulation of translational initiation"/>
    <property type="evidence" value="ECO:0007669"/>
    <property type="project" value="TreeGrafter"/>
</dbReference>
<dbReference type="PROSITE" id="PS00910">
    <property type="entry name" value="UPF0029"/>
    <property type="match status" value="1"/>
</dbReference>
<evidence type="ECO:0000256" key="2">
    <source>
        <dbReference type="ARBA" id="ARBA00007665"/>
    </source>
</evidence>
<dbReference type="PANTHER" id="PTHR16301:SF25">
    <property type="entry name" value="PROTEIN IMPACT"/>
    <property type="match status" value="1"/>
</dbReference>
<dbReference type="GO" id="GO:0140469">
    <property type="term" value="P:GCN2-mediated signaling"/>
    <property type="evidence" value="ECO:0007669"/>
    <property type="project" value="TreeGrafter"/>
</dbReference>
<dbReference type="InterPro" id="IPR020568">
    <property type="entry name" value="Ribosomal_Su5_D2-typ_SF"/>
</dbReference>
<dbReference type="InterPro" id="IPR023582">
    <property type="entry name" value="Impact"/>
</dbReference>
<dbReference type="GO" id="GO:0005737">
    <property type="term" value="C:cytoplasm"/>
    <property type="evidence" value="ECO:0007669"/>
    <property type="project" value="UniProtKB-SubCell"/>
</dbReference>
<evidence type="ECO:0000256" key="1">
    <source>
        <dbReference type="ARBA" id="ARBA00004496"/>
    </source>
</evidence>
<feature type="region of interest" description="Disordered" evidence="7">
    <location>
        <begin position="16"/>
        <end position="37"/>
    </location>
</feature>
<feature type="compositionally biased region" description="Basic and acidic residues" evidence="7">
    <location>
        <begin position="136"/>
        <end position="148"/>
    </location>
</feature>
<organism evidence="9 10">
    <name type="scientific">Trichoderma arundinaceum</name>
    <dbReference type="NCBI Taxonomy" id="490622"/>
    <lineage>
        <taxon>Eukaryota</taxon>
        <taxon>Fungi</taxon>
        <taxon>Dikarya</taxon>
        <taxon>Ascomycota</taxon>
        <taxon>Pezizomycotina</taxon>
        <taxon>Sordariomycetes</taxon>
        <taxon>Hypocreomycetidae</taxon>
        <taxon>Hypocreales</taxon>
        <taxon>Hypocreaceae</taxon>
        <taxon>Trichoderma</taxon>
    </lineage>
</organism>
<feature type="region of interest" description="Disordered" evidence="7">
    <location>
        <begin position="115"/>
        <end position="155"/>
    </location>
</feature>
<dbReference type="Pfam" id="PF01205">
    <property type="entry name" value="Impact_N"/>
    <property type="match status" value="1"/>
</dbReference>
<dbReference type="PANTHER" id="PTHR16301">
    <property type="entry name" value="IMPACT-RELATED"/>
    <property type="match status" value="1"/>
</dbReference>
<dbReference type="OrthoDB" id="69641at2759"/>
<dbReference type="STRING" id="490622.A0A395NML1"/>
<keyword evidence="5" id="KW-0810">Translation regulation</keyword>
<dbReference type="Gene3D" id="3.30.230.30">
    <property type="entry name" value="Impact, N-terminal domain"/>
    <property type="match status" value="1"/>
</dbReference>
<gene>
    <name evidence="9" type="ORF">TARUN_5062</name>
</gene>
<reference evidence="9 10" key="1">
    <citation type="journal article" date="2018" name="PLoS Pathog.">
        <title>Evolution of structural diversity of trichothecenes, a family of toxins produced by plant pathogenic and entomopathogenic fungi.</title>
        <authorList>
            <person name="Proctor R.H."/>
            <person name="McCormick S.P."/>
            <person name="Kim H.S."/>
            <person name="Cardoza R.E."/>
            <person name="Stanley A.M."/>
            <person name="Lindo L."/>
            <person name="Kelly A."/>
            <person name="Brown D.W."/>
            <person name="Lee T."/>
            <person name="Vaughan M.M."/>
            <person name="Alexander N.J."/>
            <person name="Busman M."/>
            <person name="Gutierrez S."/>
        </authorList>
    </citation>
    <scope>NUCLEOTIDE SEQUENCE [LARGE SCALE GENOMIC DNA]</scope>
    <source>
        <strain evidence="9 10">IBT 40837</strain>
    </source>
</reference>
<dbReference type="InterPro" id="IPR036956">
    <property type="entry name" value="Impact_N_sf"/>
</dbReference>
<dbReference type="Gene3D" id="3.10.110.10">
    <property type="entry name" value="Ubiquitin Conjugating Enzyme"/>
    <property type="match status" value="1"/>
</dbReference>
<accession>A0A395NML1</accession>
<evidence type="ECO:0000256" key="4">
    <source>
        <dbReference type="ARBA" id="ARBA00022491"/>
    </source>
</evidence>
<dbReference type="Proteomes" id="UP000266272">
    <property type="component" value="Unassembled WGS sequence"/>
</dbReference>
<dbReference type="SUPFAM" id="SSF54495">
    <property type="entry name" value="UBC-like"/>
    <property type="match status" value="1"/>
</dbReference>
<evidence type="ECO:0000256" key="3">
    <source>
        <dbReference type="ARBA" id="ARBA00022490"/>
    </source>
</evidence>
<comment type="subcellular location">
    <subcellularLocation>
        <location evidence="1">Cytoplasm</location>
    </subcellularLocation>
</comment>
<comment type="similarity">
    <text evidence="2">Belongs to the IMPACT family.</text>
</comment>
<evidence type="ECO:0000313" key="9">
    <source>
        <dbReference type="EMBL" id="RFU77154.1"/>
    </source>
</evidence>
<evidence type="ECO:0000256" key="7">
    <source>
        <dbReference type="SAM" id="MobiDB-lite"/>
    </source>
</evidence>
<evidence type="ECO:0000256" key="6">
    <source>
        <dbReference type="ARBA" id="ARBA00023016"/>
    </source>
</evidence>
<dbReference type="PROSITE" id="PS50908">
    <property type="entry name" value="RWD"/>
    <property type="match status" value="1"/>
</dbReference>
<protein>
    <submittedName>
        <fullName evidence="9">Impact family</fullName>
    </submittedName>
</protein>
<dbReference type="AlphaFoldDB" id="A0A395NML1"/>
<dbReference type="InterPro" id="IPR016135">
    <property type="entry name" value="UBQ-conjugating_enzyme/RWD"/>
</dbReference>
<dbReference type="SUPFAM" id="SSF54211">
    <property type="entry name" value="Ribosomal protein S5 domain 2-like"/>
    <property type="match status" value="1"/>
</dbReference>
<proteinExistence type="inferred from homology"/>
<dbReference type="InterPro" id="IPR006575">
    <property type="entry name" value="RWD_dom"/>
</dbReference>
<dbReference type="InterPro" id="IPR001498">
    <property type="entry name" value="Impact_N"/>
</dbReference>
<dbReference type="CDD" id="cd23822">
    <property type="entry name" value="RWD_ScYIH1-like"/>
    <property type="match status" value="1"/>
</dbReference>
<name>A0A395NML1_TRIAR</name>
<keyword evidence="10" id="KW-1185">Reference proteome</keyword>
<keyword evidence="3" id="KW-0963">Cytoplasm</keyword>
<comment type="caution">
    <text evidence="9">The sequence shown here is derived from an EMBL/GenBank/DDBJ whole genome shotgun (WGS) entry which is preliminary data.</text>
</comment>